<organism evidence="1 2">
    <name type="scientific">Coniosporium uncinatum</name>
    <dbReference type="NCBI Taxonomy" id="93489"/>
    <lineage>
        <taxon>Eukaryota</taxon>
        <taxon>Fungi</taxon>
        <taxon>Dikarya</taxon>
        <taxon>Ascomycota</taxon>
        <taxon>Pezizomycotina</taxon>
        <taxon>Dothideomycetes</taxon>
        <taxon>Dothideomycetes incertae sedis</taxon>
        <taxon>Coniosporium</taxon>
    </lineage>
</organism>
<dbReference type="EMBL" id="JAWDJW010001507">
    <property type="protein sequence ID" value="KAK3078929.1"/>
    <property type="molecule type" value="Genomic_DNA"/>
</dbReference>
<evidence type="ECO:0000313" key="1">
    <source>
        <dbReference type="EMBL" id="KAK3078929.1"/>
    </source>
</evidence>
<comment type="caution">
    <text evidence="1">The sequence shown here is derived from an EMBL/GenBank/DDBJ whole genome shotgun (WGS) entry which is preliminary data.</text>
</comment>
<accession>A0ACC3DQN7</accession>
<proteinExistence type="predicted"/>
<dbReference type="Proteomes" id="UP001186974">
    <property type="component" value="Unassembled WGS sequence"/>
</dbReference>
<name>A0ACC3DQN7_9PEZI</name>
<protein>
    <submittedName>
        <fullName evidence="1">Uncharacterized protein</fullName>
    </submittedName>
</protein>
<reference evidence="1" key="1">
    <citation type="submission" date="2024-09" db="EMBL/GenBank/DDBJ databases">
        <title>Black Yeasts Isolated from many extreme environments.</title>
        <authorList>
            <person name="Coleine C."/>
            <person name="Stajich J.E."/>
            <person name="Selbmann L."/>
        </authorList>
    </citation>
    <scope>NUCLEOTIDE SEQUENCE</scope>
    <source>
        <strain evidence="1">CCFEE 5737</strain>
    </source>
</reference>
<keyword evidence="2" id="KW-1185">Reference proteome</keyword>
<gene>
    <name evidence="1" type="ORF">LTS18_006263</name>
</gene>
<sequence length="363" mass="40127">MSMSKRGVYTKVTPLPTDVSRQVAIEGLRDHILMIELNPLVIERHQCRPPSFASPEEYHATAWYSITDRISYMPGIKGKVQYHACMQDIPDGLQTHCFAALGTDIKGKWTIGGTLPGEPRQPVELGLNMPKEGLYLREDVDFKTSFMTYSTVKKNLLVAHANLVGRLIERNRLREGEMRGDTQNQKFSTLVGSQYSGGGHSDVSDERNSWRMSMATSSGASVSHSNPETPSLHGASPAFPPGSPRYNAMMAAHPDTPPLGSHHSWQGQGQGHPSPRMGYHNPMEQNGQPFVSPLYNQMDPAYRQANPYATTTYGMSHYDPGAEGKSRPGSYQLPVEMGSTTPHPDRNRKRSSHLPNAPVEMEG</sequence>
<evidence type="ECO:0000313" key="2">
    <source>
        <dbReference type="Proteomes" id="UP001186974"/>
    </source>
</evidence>